<gene>
    <name evidence="2" type="ORF">HH214_18290</name>
</gene>
<sequence length="363" mass="42427">MKRKITKWAFKFHGCLGLTAGFFFLLFGLTGSMLMFRSNMERHFNPELHHLTPASKQVSADQIYRMLVRTHPNLQKLVLHDFPQDKYDSYEFMLYKNQQHVTENYLYYVFVNPYTGKILKEGNYQDLSPFFMRWLYSFHYSLQLGIPGKLFTGMVGLVMVFSLITGTIVYRKHFWEAFRWQAGLKFKNRRTTVSTLHRIIGVWSVLFNFILFFTGFWLNRKEFTSVGWKLHPPHVNYVISANLDAVIAESKKVVKGFQPIAVNIPATQGDDIMVRGHMPQTTFFLLQGKPSSIFFNATTGRLTRIAPIEQQNFEKRSDWEVYQLHIGAYGGNWIKWLYLVLGLTPGVLSVTGALLWLKRNRKY</sequence>
<evidence type="ECO:0000313" key="2">
    <source>
        <dbReference type="EMBL" id="QJD97683.1"/>
    </source>
</evidence>
<accession>A0A7L5E9V7</accession>
<dbReference type="AlphaFoldDB" id="A0A7L5E9V7"/>
<proteinExistence type="predicted"/>
<feature type="transmembrane region" description="Helical" evidence="1">
    <location>
        <begin position="336"/>
        <end position="357"/>
    </location>
</feature>
<dbReference type="InterPro" id="IPR005625">
    <property type="entry name" value="PepSY-ass_TM"/>
</dbReference>
<keyword evidence="1" id="KW-0472">Membrane</keyword>
<dbReference type="KEGG" id="mrob:HH214_18290"/>
<keyword evidence="1" id="KW-1133">Transmembrane helix</keyword>
<name>A0A7L5E9V7_9SPHI</name>
<reference evidence="2 3" key="1">
    <citation type="submission" date="2020-04" db="EMBL/GenBank/DDBJ databases">
        <title>Genome sequencing of novel species.</title>
        <authorList>
            <person name="Heo J."/>
            <person name="Kim S.-J."/>
            <person name="Kim J.-S."/>
            <person name="Hong S.-B."/>
            <person name="Kwon S.-W."/>
        </authorList>
    </citation>
    <scope>NUCLEOTIDE SEQUENCE [LARGE SCALE GENOMIC DNA]</scope>
    <source>
        <strain evidence="2 3">F39-2</strain>
    </source>
</reference>
<keyword evidence="1" id="KW-0812">Transmembrane</keyword>
<organism evidence="2 3">
    <name type="scientific">Mucilaginibacter robiniae</name>
    <dbReference type="NCBI Taxonomy" id="2728022"/>
    <lineage>
        <taxon>Bacteria</taxon>
        <taxon>Pseudomonadati</taxon>
        <taxon>Bacteroidota</taxon>
        <taxon>Sphingobacteriia</taxon>
        <taxon>Sphingobacteriales</taxon>
        <taxon>Sphingobacteriaceae</taxon>
        <taxon>Mucilaginibacter</taxon>
    </lineage>
</organism>
<dbReference type="Proteomes" id="UP000503278">
    <property type="component" value="Chromosome"/>
</dbReference>
<feature type="transmembrane region" description="Helical" evidence="1">
    <location>
        <begin position="195"/>
        <end position="218"/>
    </location>
</feature>
<dbReference type="RefSeq" id="WP_169610072.1">
    <property type="nucleotide sequence ID" value="NZ_CP051682.1"/>
</dbReference>
<dbReference type="PANTHER" id="PTHR34219:SF8">
    <property type="entry name" value="PEPSY DOMAIN-CONTAINING PROTEIN"/>
    <property type="match status" value="1"/>
</dbReference>
<keyword evidence="3" id="KW-1185">Reference proteome</keyword>
<dbReference type="EMBL" id="CP051682">
    <property type="protein sequence ID" value="QJD97683.1"/>
    <property type="molecule type" value="Genomic_DNA"/>
</dbReference>
<dbReference type="PANTHER" id="PTHR34219">
    <property type="entry name" value="IRON-REGULATED INNER MEMBRANE PROTEIN-RELATED"/>
    <property type="match status" value="1"/>
</dbReference>
<feature type="transmembrane region" description="Helical" evidence="1">
    <location>
        <begin position="12"/>
        <end position="36"/>
    </location>
</feature>
<protein>
    <submittedName>
        <fullName evidence="2">PepSY domain-containing protein</fullName>
    </submittedName>
</protein>
<dbReference type="Pfam" id="PF03929">
    <property type="entry name" value="PepSY_TM"/>
    <property type="match status" value="1"/>
</dbReference>
<feature type="transmembrane region" description="Helical" evidence="1">
    <location>
        <begin position="150"/>
        <end position="170"/>
    </location>
</feature>
<evidence type="ECO:0000313" key="3">
    <source>
        <dbReference type="Proteomes" id="UP000503278"/>
    </source>
</evidence>
<evidence type="ECO:0000256" key="1">
    <source>
        <dbReference type="SAM" id="Phobius"/>
    </source>
</evidence>